<dbReference type="InterPro" id="IPR037026">
    <property type="entry name" value="Vgr_OB-fold_dom_sf"/>
</dbReference>
<organism evidence="2 3">
    <name type="scientific">Sphingomonas gei</name>
    <dbReference type="NCBI Taxonomy" id="1395960"/>
    <lineage>
        <taxon>Bacteria</taxon>
        <taxon>Pseudomonadati</taxon>
        <taxon>Pseudomonadota</taxon>
        <taxon>Alphaproteobacteria</taxon>
        <taxon>Sphingomonadales</taxon>
        <taxon>Sphingomonadaceae</taxon>
        <taxon>Sphingomonas</taxon>
    </lineage>
</organism>
<gene>
    <name evidence="2" type="ORF">E5A73_12805</name>
</gene>
<accession>A0A4S1XDW3</accession>
<reference evidence="2 3" key="1">
    <citation type="submission" date="2019-04" db="EMBL/GenBank/DDBJ databases">
        <title>Sphingomonas psychrotolerans sp. nov., isolated from soil in the Tianshan Mountains, Xinjiang, China.</title>
        <authorList>
            <person name="Luo Y."/>
            <person name="Sheng H."/>
        </authorList>
    </citation>
    <scope>NUCLEOTIDE SEQUENCE [LARGE SCALE GENOMIC DNA]</scope>
    <source>
        <strain evidence="2 3">ZFGT-11</strain>
    </source>
</reference>
<evidence type="ECO:0000313" key="3">
    <source>
        <dbReference type="Proteomes" id="UP000306147"/>
    </source>
</evidence>
<sequence>MNPVGLFPAPAQWLAGAHIAKVVSVQDPQSKSRVQIQLLSADPEGEAPIWARVAVPFAGDNYGAFFIPDVGCEVIVQFLAGDTANPIVIGTLWNGATGIPETLPGNAVDRWAICGKNGTRIAIVEESAGQEMVEIETPAGAKATLTDQAGGSIKLQVAGNTIEMGTSGISIQTSSQCKVQASSVTVTASSVSVNTGMATFSQTIQCNTLIASSVVSANYSQGTGNVW</sequence>
<feature type="domain" description="Gp5/Type VI secretion system Vgr protein OB-fold" evidence="1">
    <location>
        <begin position="19"/>
        <end position="93"/>
    </location>
</feature>
<comment type="caution">
    <text evidence="2">The sequence shown here is derived from an EMBL/GenBank/DDBJ whole genome shotgun (WGS) entry which is preliminary data.</text>
</comment>
<evidence type="ECO:0000313" key="2">
    <source>
        <dbReference type="EMBL" id="TGX53690.1"/>
    </source>
</evidence>
<dbReference type="InterPro" id="IPR006531">
    <property type="entry name" value="Gp5/Vgr_OB"/>
</dbReference>
<protein>
    <recommendedName>
        <fullName evidence="1">Gp5/Type VI secretion system Vgr protein OB-fold domain-containing protein</fullName>
    </recommendedName>
</protein>
<evidence type="ECO:0000259" key="1">
    <source>
        <dbReference type="Pfam" id="PF04717"/>
    </source>
</evidence>
<keyword evidence="3" id="KW-1185">Reference proteome</keyword>
<dbReference type="Pfam" id="PF04717">
    <property type="entry name" value="Phage_base_V"/>
    <property type="match status" value="1"/>
</dbReference>
<dbReference type="Gene3D" id="2.40.50.230">
    <property type="entry name" value="Gp5 N-terminal domain"/>
    <property type="match status" value="1"/>
</dbReference>
<proteinExistence type="predicted"/>
<dbReference type="OrthoDB" id="9762420at2"/>
<dbReference type="SUPFAM" id="SSF69255">
    <property type="entry name" value="gp5 N-terminal domain-like"/>
    <property type="match status" value="1"/>
</dbReference>
<dbReference type="AlphaFoldDB" id="A0A4S1XDW3"/>
<dbReference type="EMBL" id="SRXT01000004">
    <property type="protein sequence ID" value="TGX53690.1"/>
    <property type="molecule type" value="Genomic_DNA"/>
</dbReference>
<name>A0A4S1XDW3_9SPHN</name>
<dbReference type="RefSeq" id="WP_135964193.1">
    <property type="nucleotide sequence ID" value="NZ_SRXT01000004.1"/>
</dbReference>
<dbReference type="Proteomes" id="UP000306147">
    <property type="component" value="Unassembled WGS sequence"/>
</dbReference>